<evidence type="ECO:0000256" key="8">
    <source>
        <dbReference type="ARBA" id="ARBA00023002"/>
    </source>
</evidence>
<comment type="caution">
    <text evidence="11">The sequence shown here is derived from an EMBL/GenBank/DDBJ whole genome shotgun (WGS) entry which is preliminary data.</text>
</comment>
<comment type="similarity">
    <text evidence="3">Belongs to the isocitrate and isopropylmalate dehydrogenases family.</text>
</comment>
<evidence type="ECO:0000256" key="5">
    <source>
        <dbReference type="ARBA" id="ARBA00022532"/>
    </source>
</evidence>
<comment type="cofactor">
    <cofactor evidence="1">
        <name>Mn(2+)</name>
        <dbReference type="ChEBI" id="CHEBI:29035"/>
    </cofactor>
</comment>
<dbReference type="Pfam" id="PF00180">
    <property type="entry name" value="Iso_dh"/>
    <property type="match status" value="1"/>
</dbReference>
<keyword evidence="5" id="KW-0816">Tricarboxylic acid cycle</keyword>
<accession>A0A6S7J0V1</accession>
<dbReference type="GO" id="GO:0005829">
    <property type="term" value="C:cytosol"/>
    <property type="evidence" value="ECO:0007669"/>
    <property type="project" value="TreeGrafter"/>
</dbReference>
<dbReference type="GO" id="GO:0006099">
    <property type="term" value="P:tricarboxylic acid cycle"/>
    <property type="evidence" value="ECO:0007669"/>
    <property type="project" value="UniProtKB-KW"/>
</dbReference>
<evidence type="ECO:0000256" key="3">
    <source>
        <dbReference type="ARBA" id="ARBA00007769"/>
    </source>
</evidence>
<dbReference type="AlphaFoldDB" id="A0A6S7J0V1"/>
<dbReference type="InterPro" id="IPR024084">
    <property type="entry name" value="IsoPropMal-DH-like_dom"/>
</dbReference>
<comment type="cofactor">
    <cofactor evidence="2">
        <name>Mg(2+)</name>
        <dbReference type="ChEBI" id="CHEBI:18420"/>
    </cofactor>
</comment>
<dbReference type="GO" id="GO:0046872">
    <property type="term" value="F:metal ion binding"/>
    <property type="evidence" value="ECO:0007669"/>
    <property type="project" value="UniProtKB-KW"/>
</dbReference>
<dbReference type="EMBL" id="CACRXK020012444">
    <property type="protein sequence ID" value="CAB4023330.1"/>
    <property type="molecule type" value="Genomic_DNA"/>
</dbReference>
<proteinExistence type="inferred from homology"/>
<keyword evidence="12" id="KW-1185">Reference proteome</keyword>
<dbReference type="PANTHER" id="PTHR11822">
    <property type="entry name" value="NADP-SPECIFIC ISOCITRATE DEHYDROGENASE"/>
    <property type="match status" value="1"/>
</dbReference>
<keyword evidence="8" id="KW-0560">Oxidoreductase</keyword>
<evidence type="ECO:0000256" key="2">
    <source>
        <dbReference type="ARBA" id="ARBA00001946"/>
    </source>
</evidence>
<dbReference type="GO" id="GO:0005739">
    <property type="term" value="C:mitochondrion"/>
    <property type="evidence" value="ECO:0007669"/>
    <property type="project" value="TreeGrafter"/>
</dbReference>
<evidence type="ECO:0000313" key="11">
    <source>
        <dbReference type="EMBL" id="CAB4023330.1"/>
    </source>
</evidence>
<evidence type="ECO:0000313" key="12">
    <source>
        <dbReference type="Proteomes" id="UP001152795"/>
    </source>
</evidence>
<dbReference type="InterPro" id="IPR004790">
    <property type="entry name" value="Isocitrate_DH_NADP"/>
</dbReference>
<dbReference type="GO" id="GO:0006097">
    <property type="term" value="P:glyoxylate cycle"/>
    <property type="evidence" value="ECO:0007669"/>
    <property type="project" value="UniProtKB-KW"/>
</dbReference>
<gene>
    <name evidence="11" type="ORF">PACLA_8A089334</name>
</gene>
<dbReference type="GO" id="GO:0004450">
    <property type="term" value="F:isocitrate dehydrogenase (NADP+) activity"/>
    <property type="evidence" value="ECO:0007669"/>
    <property type="project" value="InterPro"/>
</dbReference>
<sequence length="94" mass="10952">YKATDYVVRGAGKFTISFEPVNGDKKTTVVYDFTGEGGVMMGMYNTDEAIRDFAHSCFQYALLKKWPLYMSTKNTILKRYDGRFKDLFEEIYEE</sequence>
<dbReference type="Proteomes" id="UP001152795">
    <property type="component" value="Unassembled WGS sequence"/>
</dbReference>
<keyword evidence="6" id="KW-0479">Metal-binding</keyword>
<protein>
    <submittedName>
        <fullName evidence="11">Isocitrate dehydrogenase [NADP] cytoplasmic-like</fullName>
    </submittedName>
</protein>
<dbReference type="GO" id="GO:0006102">
    <property type="term" value="P:isocitrate metabolic process"/>
    <property type="evidence" value="ECO:0007669"/>
    <property type="project" value="InterPro"/>
</dbReference>
<evidence type="ECO:0000256" key="9">
    <source>
        <dbReference type="ARBA" id="ARBA00023211"/>
    </source>
</evidence>
<evidence type="ECO:0000256" key="1">
    <source>
        <dbReference type="ARBA" id="ARBA00001936"/>
    </source>
</evidence>
<dbReference type="PANTHER" id="PTHR11822:SF21">
    <property type="entry name" value="ISOCITRATE DEHYDROGENASE [NADP], MITOCHONDRIAL"/>
    <property type="match status" value="1"/>
</dbReference>
<keyword evidence="7" id="KW-0460">Magnesium</keyword>
<keyword evidence="9" id="KW-0464">Manganese</keyword>
<evidence type="ECO:0000259" key="10">
    <source>
        <dbReference type="Pfam" id="PF00180"/>
    </source>
</evidence>
<dbReference type="GO" id="GO:0005777">
    <property type="term" value="C:peroxisome"/>
    <property type="evidence" value="ECO:0007669"/>
    <property type="project" value="TreeGrafter"/>
</dbReference>
<keyword evidence="4" id="KW-0329">Glyoxylate bypass</keyword>
<feature type="non-terminal residue" evidence="11">
    <location>
        <position position="94"/>
    </location>
</feature>
<evidence type="ECO:0000256" key="7">
    <source>
        <dbReference type="ARBA" id="ARBA00022842"/>
    </source>
</evidence>
<reference evidence="11" key="1">
    <citation type="submission" date="2020-04" db="EMBL/GenBank/DDBJ databases">
        <authorList>
            <person name="Alioto T."/>
            <person name="Alioto T."/>
            <person name="Gomez Garrido J."/>
        </authorList>
    </citation>
    <scope>NUCLEOTIDE SEQUENCE</scope>
    <source>
        <strain evidence="11">A484AB</strain>
    </source>
</reference>
<evidence type="ECO:0000256" key="4">
    <source>
        <dbReference type="ARBA" id="ARBA00022435"/>
    </source>
</evidence>
<name>A0A6S7J0V1_PARCT</name>
<evidence type="ECO:0000256" key="6">
    <source>
        <dbReference type="ARBA" id="ARBA00022723"/>
    </source>
</evidence>
<dbReference type="GO" id="GO:0006739">
    <property type="term" value="P:NADP+ metabolic process"/>
    <property type="evidence" value="ECO:0007669"/>
    <property type="project" value="TreeGrafter"/>
</dbReference>
<dbReference type="SUPFAM" id="SSF53659">
    <property type="entry name" value="Isocitrate/Isopropylmalate dehydrogenase-like"/>
    <property type="match status" value="1"/>
</dbReference>
<dbReference type="OrthoDB" id="248923at2759"/>
<dbReference type="Gene3D" id="3.40.718.10">
    <property type="entry name" value="Isopropylmalate Dehydrogenase"/>
    <property type="match status" value="1"/>
</dbReference>
<feature type="domain" description="Isopropylmalate dehydrogenase-like" evidence="10">
    <location>
        <begin position="32"/>
        <end position="93"/>
    </location>
</feature>
<organism evidence="11 12">
    <name type="scientific">Paramuricea clavata</name>
    <name type="common">Red gorgonian</name>
    <name type="synonym">Violescent sea-whip</name>
    <dbReference type="NCBI Taxonomy" id="317549"/>
    <lineage>
        <taxon>Eukaryota</taxon>
        <taxon>Metazoa</taxon>
        <taxon>Cnidaria</taxon>
        <taxon>Anthozoa</taxon>
        <taxon>Octocorallia</taxon>
        <taxon>Malacalcyonacea</taxon>
        <taxon>Plexauridae</taxon>
        <taxon>Paramuricea</taxon>
    </lineage>
</organism>